<dbReference type="EMBL" id="KR029585">
    <property type="protein sequence ID" value="AKH46617.1"/>
    <property type="molecule type" value="Genomic_DNA"/>
</dbReference>
<feature type="coiled-coil region" evidence="1">
    <location>
        <begin position="81"/>
        <end position="108"/>
    </location>
</feature>
<reference evidence="2" key="2">
    <citation type="submission" date="2015-03" db="EMBL/GenBank/DDBJ databases">
        <authorList>
            <person name="Chow C.-E.T."/>
            <person name="Winget D.M."/>
            <person name="White R.A.III."/>
            <person name="Hallam S.J."/>
            <person name="Suttle C.A."/>
        </authorList>
    </citation>
    <scope>NUCLEOTIDE SEQUENCE</scope>
    <source>
        <strain evidence="2">Anoxic2_1</strain>
    </source>
</reference>
<organism evidence="2">
    <name type="scientific">uncultured marine virus</name>
    <dbReference type="NCBI Taxonomy" id="186617"/>
    <lineage>
        <taxon>Viruses</taxon>
        <taxon>environmental samples</taxon>
    </lineage>
</organism>
<reference evidence="2" key="1">
    <citation type="journal article" date="2015" name="Front. Microbiol.">
        <title>Combining genomic sequencing methods to explore viral diversity and reveal potential virus-host interactions.</title>
        <authorList>
            <person name="Chow C.E."/>
            <person name="Winget D.M."/>
            <person name="White R.A.III."/>
            <person name="Hallam S.J."/>
            <person name="Suttle C.A."/>
        </authorList>
    </citation>
    <scope>NUCLEOTIDE SEQUENCE</scope>
    <source>
        <strain evidence="2">Anoxic2_1</strain>
    </source>
</reference>
<proteinExistence type="predicted"/>
<feature type="coiled-coil region" evidence="1">
    <location>
        <begin position="3"/>
        <end position="37"/>
    </location>
</feature>
<name>A0A0F7L511_9VIRU</name>
<evidence type="ECO:0000256" key="1">
    <source>
        <dbReference type="SAM" id="Coils"/>
    </source>
</evidence>
<accession>A0A0F7L511</accession>
<sequence>MMEVQTKKKATAAQRRKAALREEVAEDLAEAAALAERVINPLREIETRALEDPDWSDELHEADAIRHAASSYGSTLEPFEIARMCREIKDMEDHVERVAEECRQLVLRAKSKLRRAEYLFLPVIRSWGDGEQRTSKMSLRLPHTTMRLQWRRSKGRAKVQNEERTFAWLREQFKDDEAAEVAGVLKVERRLSETGLRDIIEGESREEIDIGTGEVLTVPLHVPGVEYTAGGEKMSIIRGRAKK</sequence>
<evidence type="ECO:0000313" key="2">
    <source>
        <dbReference type="EMBL" id="AKH46617.1"/>
    </source>
</evidence>
<protein>
    <submittedName>
        <fullName evidence="2">Uncharacterized protein</fullName>
    </submittedName>
</protein>
<keyword evidence="1" id="KW-0175">Coiled coil</keyword>